<organism evidence="4 5">
    <name type="scientific">Natronoglycomyces albus</name>
    <dbReference type="NCBI Taxonomy" id="2811108"/>
    <lineage>
        <taxon>Bacteria</taxon>
        <taxon>Bacillati</taxon>
        <taxon>Actinomycetota</taxon>
        <taxon>Actinomycetes</taxon>
        <taxon>Glycomycetales</taxon>
        <taxon>Glycomycetaceae</taxon>
        <taxon>Natronoglycomyces</taxon>
    </lineage>
</organism>
<feature type="domain" description="Nucleotidyl transferase" evidence="3">
    <location>
        <begin position="3"/>
        <end position="122"/>
    </location>
</feature>
<dbReference type="KEGG" id="nav:JQS30_15195"/>
<gene>
    <name evidence="4" type="ORF">JQS30_15195</name>
</gene>
<evidence type="ECO:0000313" key="4">
    <source>
        <dbReference type="EMBL" id="QSB05084.1"/>
    </source>
</evidence>
<keyword evidence="1 4" id="KW-0808">Transferase</keyword>
<proteinExistence type="predicted"/>
<dbReference type="InterPro" id="IPR005835">
    <property type="entry name" value="NTP_transferase_dom"/>
</dbReference>
<evidence type="ECO:0000313" key="5">
    <source>
        <dbReference type="Proteomes" id="UP000662939"/>
    </source>
</evidence>
<dbReference type="PANTHER" id="PTHR43584:SF5">
    <property type="entry name" value="PROTEIN LICC"/>
    <property type="match status" value="1"/>
</dbReference>
<dbReference type="EMBL" id="CP070496">
    <property type="protein sequence ID" value="QSB05084.1"/>
    <property type="molecule type" value="Genomic_DNA"/>
</dbReference>
<evidence type="ECO:0000256" key="1">
    <source>
        <dbReference type="ARBA" id="ARBA00022679"/>
    </source>
</evidence>
<evidence type="ECO:0000256" key="2">
    <source>
        <dbReference type="ARBA" id="ARBA00022695"/>
    </source>
</evidence>
<keyword evidence="2" id="KW-0548">Nucleotidyltransferase</keyword>
<protein>
    <submittedName>
        <fullName evidence="4">NTP transferase domain-containing protein</fullName>
    </submittedName>
</protein>
<dbReference type="SUPFAM" id="SSF53448">
    <property type="entry name" value="Nucleotide-diphospho-sugar transferases"/>
    <property type="match status" value="1"/>
</dbReference>
<reference evidence="4" key="1">
    <citation type="submission" date="2021-02" db="EMBL/GenBank/DDBJ databases">
        <title>Natronoglycomyces albus gen. nov., sp. nov, a haloalkaliphilic actinobacterium from a soda solonchak soil.</title>
        <authorList>
            <person name="Sorokin D.Y."/>
            <person name="Khijniak T.V."/>
            <person name="Zakharycheva A.P."/>
            <person name="Boueva O.V."/>
            <person name="Ariskina E.V."/>
            <person name="Hahnke R.L."/>
            <person name="Bunk B."/>
            <person name="Sproer C."/>
            <person name="Schumann P."/>
            <person name="Evtushenko L.I."/>
            <person name="Kublanov I.V."/>
        </authorList>
    </citation>
    <scope>NUCLEOTIDE SEQUENCE</scope>
    <source>
        <strain evidence="4">DSM 106290</strain>
    </source>
</reference>
<evidence type="ECO:0000259" key="3">
    <source>
        <dbReference type="Pfam" id="PF00483"/>
    </source>
</evidence>
<dbReference type="InterPro" id="IPR050065">
    <property type="entry name" value="GlmU-like"/>
</dbReference>
<keyword evidence="5" id="KW-1185">Reference proteome</keyword>
<dbReference type="PANTHER" id="PTHR43584">
    <property type="entry name" value="NUCLEOTIDYL TRANSFERASE"/>
    <property type="match status" value="1"/>
</dbReference>
<dbReference type="AlphaFoldDB" id="A0A895XIB8"/>
<name>A0A895XIB8_9ACTN</name>
<dbReference type="Gene3D" id="3.90.550.10">
    <property type="entry name" value="Spore Coat Polysaccharide Biosynthesis Protein SpsA, Chain A"/>
    <property type="match status" value="1"/>
</dbReference>
<sequence>MQGVILAAGQGVRLRPDTDNLPKTLLSVSDDDTLLDTIVANLAEVGITDIALVTGHAAEALEAHAPILKSRYGVNPTLVANDRPDWNNAYSLWCAREYFADGALIVNGDTLHPSSVERVILDTSQHGINLAIDNVKDLTDEAMKVRLADDGSVNRITKEMPIDGSYGEFIGISRINADTSAAVTTALAEIWRNQPDLYYEDAYQLLAADGLLLPAPIGAVDWVEVDDHADLAKARQLACRS</sequence>
<dbReference type="Proteomes" id="UP000662939">
    <property type="component" value="Chromosome"/>
</dbReference>
<dbReference type="InterPro" id="IPR029044">
    <property type="entry name" value="Nucleotide-diphossugar_trans"/>
</dbReference>
<accession>A0A895XIB8</accession>
<dbReference type="Pfam" id="PF00483">
    <property type="entry name" value="NTP_transferase"/>
    <property type="match status" value="1"/>
</dbReference>
<dbReference type="GO" id="GO:0016779">
    <property type="term" value="F:nucleotidyltransferase activity"/>
    <property type="evidence" value="ECO:0007669"/>
    <property type="project" value="UniProtKB-KW"/>
</dbReference>
<dbReference type="RefSeq" id="WP_213171085.1">
    <property type="nucleotide sequence ID" value="NZ_CP070496.1"/>
</dbReference>